<dbReference type="AlphaFoldDB" id="A0A7R8X234"/>
<dbReference type="PROSITE" id="PS50853">
    <property type="entry name" value="FN3"/>
    <property type="match status" value="1"/>
</dbReference>
<evidence type="ECO:0000256" key="8">
    <source>
        <dbReference type="SAM" id="MobiDB-lite"/>
    </source>
</evidence>
<dbReference type="Proteomes" id="UP000677054">
    <property type="component" value="Unassembled WGS sequence"/>
</dbReference>
<dbReference type="GO" id="GO:0005886">
    <property type="term" value="C:plasma membrane"/>
    <property type="evidence" value="ECO:0007669"/>
    <property type="project" value="TreeGrafter"/>
</dbReference>
<dbReference type="EMBL" id="CAJPEV010000110">
    <property type="protein sequence ID" value="CAG0880734.1"/>
    <property type="molecule type" value="Genomic_DNA"/>
</dbReference>
<dbReference type="GO" id="GO:0005524">
    <property type="term" value="F:ATP binding"/>
    <property type="evidence" value="ECO:0007669"/>
    <property type="project" value="UniProtKB-KW"/>
</dbReference>
<evidence type="ECO:0000256" key="1">
    <source>
        <dbReference type="ARBA" id="ARBA00011902"/>
    </source>
</evidence>
<feature type="region of interest" description="Disordered" evidence="8">
    <location>
        <begin position="332"/>
        <end position="359"/>
    </location>
</feature>
<dbReference type="InterPro" id="IPR013783">
    <property type="entry name" value="Ig-like_fold"/>
</dbReference>
<feature type="transmembrane region" description="Helical" evidence="9">
    <location>
        <begin position="60"/>
        <end position="85"/>
    </location>
</feature>
<dbReference type="InterPro" id="IPR050122">
    <property type="entry name" value="RTK"/>
</dbReference>
<evidence type="ECO:0000313" key="12">
    <source>
        <dbReference type="Proteomes" id="UP000677054"/>
    </source>
</evidence>
<protein>
    <recommendedName>
        <fullName evidence="1">receptor protein-tyrosine kinase</fullName>
        <ecNumber evidence="1">2.7.10.1</ecNumber>
    </recommendedName>
</protein>
<evidence type="ECO:0000256" key="9">
    <source>
        <dbReference type="SAM" id="Phobius"/>
    </source>
</evidence>
<gene>
    <name evidence="11" type="ORF">DSTB1V02_LOCUS1220</name>
</gene>
<keyword evidence="6" id="KW-0067">ATP-binding</keyword>
<dbReference type="GO" id="GO:0043235">
    <property type="term" value="C:receptor complex"/>
    <property type="evidence" value="ECO:0007669"/>
    <property type="project" value="TreeGrafter"/>
</dbReference>
<dbReference type="PANTHER" id="PTHR24416:SF527">
    <property type="entry name" value="PROTO-ONCOGENE TYROSINE-PROTEIN KINASE ROS"/>
    <property type="match status" value="1"/>
</dbReference>
<dbReference type="EMBL" id="LR899627">
    <property type="protein sequence ID" value="CAD7241220.1"/>
    <property type="molecule type" value="Genomic_DNA"/>
</dbReference>
<dbReference type="GO" id="GO:0032006">
    <property type="term" value="P:regulation of TOR signaling"/>
    <property type="evidence" value="ECO:0007669"/>
    <property type="project" value="TreeGrafter"/>
</dbReference>
<dbReference type="InterPro" id="IPR036116">
    <property type="entry name" value="FN3_sf"/>
</dbReference>
<proteinExistence type="predicted"/>
<organism evidence="11">
    <name type="scientific">Darwinula stevensoni</name>
    <dbReference type="NCBI Taxonomy" id="69355"/>
    <lineage>
        <taxon>Eukaryota</taxon>
        <taxon>Metazoa</taxon>
        <taxon>Ecdysozoa</taxon>
        <taxon>Arthropoda</taxon>
        <taxon>Crustacea</taxon>
        <taxon>Oligostraca</taxon>
        <taxon>Ostracoda</taxon>
        <taxon>Podocopa</taxon>
        <taxon>Podocopida</taxon>
        <taxon>Darwinulocopina</taxon>
        <taxon>Darwinuloidea</taxon>
        <taxon>Darwinulidae</taxon>
        <taxon>Darwinula</taxon>
    </lineage>
</organism>
<feature type="region of interest" description="Disordered" evidence="8">
    <location>
        <begin position="265"/>
        <end position="289"/>
    </location>
</feature>
<dbReference type="EC" id="2.7.10.1" evidence="1"/>
<keyword evidence="4" id="KW-0547">Nucleotide-binding</keyword>
<keyword evidence="9" id="KW-0812">Transmembrane</keyword>
<evidence type="ECO:0000256" key="7">
    <source>
        <dbReference type="ARBA" id="ARBA00023137"/>
    </source>
</evidence>
<keyword evidence="5" id="KW-0418">Kinase</keyword>
<evidence type="ECO:0000256" key="6">
    <source>
        <dbReference type="ARBA" id="ARBA00022840"/>
    </source>
</evidence>
<evidence type="ECO:0000256" key="2">
    <source>
        <dbReference type="ARBA" id="ARBA00022553"/>
    </source>
</evidence>
<evidence type="ECO:0000256" key="5">
    <source>
        <dbReference type="ARBA" id="ARBA00022777"/>
    </source>
</evidence>
<evidence type="ECO:0000259" key="10">
    <source>
        <dbReference type="PROSITE" id="PS50853"/>
    </source>
</evidence>
<keyword evidence="7" id="KW-0829">Tyrosine-protein kinase</keyword>
<evidence type="ECO:0000256" key="4">
    <source>
        <dbReference type="ARBA" id="ARBA00022741"/>
    </source>
</evidence>
<feature type="region of interest" description="Disordered" evidence="8">
    <location>
        <begin position="302"/>
        <end position="321"/>
    </location>
</feature>
<name>A0A7R8X234_9CRUS</name>
<accession>A0A7R8X234</accession>
<dbReference type="OrthoDB" id="65481at2759"/>
<keyword evidence="9" id="KW-0472">Membrane</keyword>
<keyword evidence="9" id="KW-1133">Transmembrane helix</keyword>
<dbReference type="GO" id="GO:0004714">
    <property type="term" value="F:transmembrane receptor protein tyrosine kinase activity"/>
    <property type="evidence" value="ECO:0007669"/>
    <property type="project" value="UniProtKB-EC"/>
</dbReference>
<dbReference type="GO" id="GO:0007169">
    <property type="term" value="P:cell surface receptor protein tyrosine kinase signaling pathway"/>
    <property type="evidence" value="ECO:0007669"/>
    <property type="project" value="TreeGrafter"/>
</dbReference>
<dbReference type="Gene3D" id="3.30.200.20">
    <property type="entry name" value="Phosphorylase Kinase, domain 1"/>
    <property type="match status" value="1"/>
</dbReference>
<sequence length="411" mass="45305">MTESSTAFAETHWMASNVDPDEVYVFRVTARNGYGSSDPSRDSRKFSVNVAIPESSGHHAVVLGVVISVLLALMILATAIFFYLFKRKEAEKKMLNHELMHRDMELATLPELPRDGNFIQATNAIYLGSDPPTDEEIALLPRIAKEDITLTHFLGSGAFGEVYEGVARNVQGFGPQLIKVAIKQSATMEDLSEEDDNTGSSEPNGHDLMIQCWRYDPSGRPSFEHCLNQLKAANHKLAQHPEQHEQIGSRPVHGNAVHNRNYLASTSTPPGPGFQNPAYDEEDSWPLHSGDSLLSTVSNVSNNDRTQLLPDSDPTTPTTTEIPKYLDLVSESESTDGYEVPNRARGSHPNLSRVPSDTEPRACSLGIRTNPLYGPYSRLDRNCNLRTCSSALPPYANVRKARSIEASESLC</sequence>
<reference evidence="11" key="1">
    <citation type="submission" date="2020-11" db="EMBL/GenBank/DDBJ databases">
        <authorList>
            <person name="Tran Van P."/>
        </authorList>
    </citation>
    <scope>NUCLEOTIDE SEQUENCE</scope>
</reference>
<evidence type="ECO:0000313" key="11">
    <source>
        <dbReference type="EMBL" id="CAD7241220.1"/>
    </source>
</evidence>
<dbReference type="CDD" id="cd00063">
    <property type="entry name" value="FN3"/>
    <property type="match status" value="1"/>
</dbReference>
<feature type="domain" description="Fibronectin type-III" evidence="10">
    <location>
        <begin position="1"/>
        <end position="51"/>
    </location>
</feature>
<dbReference type="InterPro" id="IPR003961">
    <property type="entry name" value="FN3_dom"/>
</dbReference>
<dbReference type="Gene3D" id="2.60.40.10">
    <property type="entry name" value="Immunoglobulins"/>
    <property type="match status" value="1"/>
</dbReference>
<dbReference type="PANTHER" id="PTHR24416">
    <property type="entry name" value="TYROSINE-PROTEIN KINASE RECEPTOR"/>
    <property type="match status" value="1"/>
</dbReference>
<evidence type="ECO:0000256" key="3">
    <source>
        <dbReference type="ARBA" id="ARBA00022679"/>
    </source>
</evidence>
<dbReference type="SUPFAM" id="SSF49265">
    <property type="entry name" value="Fibronectin type III"/>
    <property type="match status" value="1"/>
</dbReference>
<keyword evidence="2" id="KW-0597">Phosphoprotein</keyword>
<keyword evidence="3" id="KW-0808">Transferase</keyword>
<keyword evidence="12" id="KW-1185">Reference proteome</keyword>